<dbReference type="Pfam" id="PF01022">
    <property type="entry name" value="HTH_5"/>
    <property type="match status" value="1"/>
</dbReference>
<dbReference type="SMART" id="SM00418">
    <property type="entry name" value="HTH_ARSR"/>
    <property type="match status" value="1"/>
</dbReference>
<dbReference type="InterPro" id="IPR051081">
    <property type="entry name" value="HTH_MetalResp_TranReg"/>
</dbReference>
<dbReference type="InterPro" id="IPR001845">
    <property type="entry name" value="HTH_ArsR_DNA-bd_dom"/>
</dbReference>
<evidence type="ECO:0000256" key="1">
    <source>
        <dbReference type="ARBA" id="ARBA00023015"/>
    </source>
</evidence>
<gene>
    <name evidence="6" type="ORF">DES53_111144</name>
</gene>
<evidence type="ECO:0000259" key="5">
    <source>
        <dbReference type="PROSITE" id="PS50987"/>
    </source>
</evidence>
<dbReference type="InterPro" id="IPR036388">
    <property type="entry name" value="WH-like_DNA-bd_sf"/>
</dbReference>
<protein>
    <submittedName>
        <fullName evidence="6">DNA-binding transcriptional ArsR family regulator</fullName>
    </submittedName>
</protein>
<organism evidence="6 7">
    <name type="scientific">Roseimicrobium gellanilyticum</name>
    <dbReference type="NCBI Taxonomy" id="748857"/>
    <lineage>
        <taxon>Bacteria</taxon>
        <taxon>Pseudomonadati</taxon>
        <taxon>Verrucomicrobiota</taxon>
        <taxon>Verrucomicrobiia</taxon>
        <taxon>Verrucomicrobiales</taxon>
        <taxon>Verrucomicrobiaceae</taxon>
        <taxon>Roseimicrobium</taxon>
    </lineage>
</organism>
<keyword evidence="2 6" id="KW-0238">DNA-binding</keyword>
<dbReference type="Proteomes" id="UP000253426">
    <property type="component" value="Unassembled WGS sequence"/>
</dbReference>
<dbReference type="PANTHER" id="PTHR33154">
    <property type="entry name" value="TRANSCRIPTIONAL REGULATOR, ARSR FAMILY"/>
    <property type="match status" value="1"/>
</dbReference>
<evidence type="ECO:0000256" key="4">
    <source>
        <dbReference type="SAM" id="MobiDB-lite"/>
    </source>
</evidence>
<keyword evidence="3" id="KW-0804">Transcription</keyword>
<evidence type="ECO:0000256" key="2">
    <source>
        <dbReference type="ARBA" id="ARBA00023125"/>
    </source>
</evidence>
<dbReference type="CDD" id="cd00090">
    <property type="entry name" value="HTH_ARSR"/>
    <property type="match status" value="1"/>
</dbReference>
<feature type="region of interest" description="Disordered" evidence="4">
    <location>
        <begin position="113"/>
        <end position="140"/>
    </location>
</feature>
<name>A0A366HBS3_9BACT</name>
<evidence type="ECO:0000313" key="7">
    <source>
        <dbReference type="Proteomes" id="UP000253426"/>
    </source>
</evidence>
<keyword evidence="7" id="KW-1185">Reference proteome</keyword>
<dbReference type="Gene3D" id="1.10.10.10">
    <property type="entry name" value="Winged helix-like DNA-binding domain superfamily/Winged helix DNA-binding domain"/>
    <property type="match status" value="1"/>
</dbReference>
<accession>A0A366HBS3</accession>
<dbReference type="PANTHER" id="PTHR33154:SF18">
    <property type="entry name" value="ARSENICAL RESISTANCE OPERON REPRESSOR"/>
    <property type="match status" value="1"/>
</dbReference>
<dbReference type="NCBIfam" id="NF033788">
    <property type="entry name" value="HTH_metalloreg"/>
    <property type="match status" value="1"/>
</dbReference>
<keyword evidence="1" id="KW-0805">Transcription regulation</keyword>
<dbReference type="EMBL" id="QNRR01000011">
    <property type="protein sequence ID" value="RBP38625.1"/>
    <property type="molecule type" value="Genomic_DNA"/>
</dbReference>
<dbReference type="OrthoDB" id="9798835at2"/>
<dbReference type="InterPro" id="IPR036390">
    <property type="entry name" value="WH_DNA-bd_sf"/>
</dbReference>
<dbReference type="AlphaFoldDB" id="A0A366HBS3"/>
<sequence>MMKSVMKDLIAFNHALSDDKRWRILQLIMSEALCVCEIADIMKMPQSSVSSHVQVIKKADLLDSERREKWIYYRVQSKHRALLNSIANYFGVSPESEPVMRADAKHAEKRLAKREASCCPRPEELASKIPIKKPTKAGKP</sequence>
<dbReference type="SUPFAM" id="SSF46785">
    <property type="entry name" value="Winged helix' DNA-binding domain"/>
    <property type="match status" value="1"/>
</dbReference>
<feature type="compositionally biased region" description="Basic and acidic residues" evidence="4">
    <location>
        <begin position="113"/>
        <end position="126"/>
    </location>
</feature>
<evidence type="ECO:0000313" key="6">
    <source>
        <dbReference type="EMBL" id="RBP38625.1"/>
    </source>
</evidence>
<dbReference type="GO" id="GO:0003677">
    <property type="term" value="F:DNA binding"/>
    <property type="evidence" value="ECO:0007669"/>
    <property type="project" value="UniProtKB-KW"/>
</dbReference>
<evidence type="ECO:0000256" key="3">
    <source>
        <dbReference type="ARBA" id="ARBA00023163"/>
    </source>
</evidence>
<dbReference type="PROSITE" id="PS50987">
    <property type="entry name" value="HTH_ARSR_2"/>
    <property type="match status" value="1"/>
</dbReference>
<dbReference type="GO" id="GO:0003700">
    <property type="term" value="F:DNA-binding transcription factor activity"/>
    <property type="evidence" value="ECO:0007669"/>
    <property type="project" value="InterPro"/>
</dbReference>
<reference evidence="6 7" key="1">
    <citation type="submission" date="2018-06" db="EMBL/GenBank/DDBJ databases">
        <title>Genomic Encyclopedia of Type Strains, Phase IV (KMG-IV): sequencing the most valuable type-strain genomes for metagenomic binning, comparative biology and taxonomic classification.</title>
        <authorList>
            <person name="Goeker M."/>
        </authorList>
    </citation>
    <scope>NUCLEOTIDE SEQUENCE [LARGE SCALE GENOMIC DNA]</scope>
    <source>
        <strain evidence="6 7">DSM 25532</strain>
    </source>
</reference>
<feature type="compositionally biased region" description="Basic residues" evidence="4">
    <location>
        <begin position="130"/>
        <end position="140"/>
    </location>
</feature>
<dbReference type="PRINTS" id="PR00778">
    <property type="entry name" value="HTHARSR"/>
</dbReference>
<comment type="caution">
    <text evidence="6">The sequence shown here is derived from an EMBL/GenBank/DDBJ whole genome shotgun (WGS) entry which is preliminary data.</text>
</comment>
<feature type="domain" description="HTH arsR-type" evidence="5">
    <location>
        <begin position="1"/>
        <end position="95"/>
    </location>
</feature>
<proteinExistence type="predicted"/>
<dbReference type="InterPro" id="IPR011991">
    <property type="entry name" value="ArsR-like_HTH"/>
</dbReference>